<evidence type="ECO:0008006" key="3">
    <source>
        <dbReference type="Google" id="ProtNLM"/>
    </source>
</evidence>
<organism evidence="1 2">
    <name type="scientific">Temperatibacter marinus</name>
    <dbReference type="NCBI Taxonomy" id="1456591"/>
    <lineage>
        <taxon>Bacteria</taxon>
        <taxon>Pseudomonadati</taxon>
        <taxon>Pseudomonadota</taxon>
        <taxon>Alphaproteobacteria</taxon>
        <taxon>Kordiimonadales</taxon>
        <taxon>Temperatibacteraceae</taxon>
        <taxon>Temperatibacter</taxon>
    </lineage>
</organism>
<sequence>MAAMSQSDKGILVKVSGFLLAFVILLSRPIAAQSIIEIDVRGEWKATYSDNLNLAIDGETKEGGIVLNASPGFDVRLKFAKTEFAIDYWMDYFYFLDDKSTDIRHNLFGTFDTYLFDRKLNISARAGIQQEFIDRQGGYSNSDANRSNNRRTIQNYNTSAQWRSRVFDLANLEMGYRFGQVYSPADDLDDETLTVNFSDTISHNLTGTLSSGKRFHNFEWKVSGNYQRVEKSLIEEDFSEWRYAAEGEFKPNRFISFDFGYGIRGNNAQTDKLDLDNRFWSYGVSLKPGPKLNLSFNREDLGSRNYDTLSVYYQITSRVNFRLTHSVDFTSNALGLADRLQQTNFEQEFGIDDGTGLPVDDSDISFSLSDIDYEQYIWNGTLTWNKKRDSFYFTGNRERRVFDADIPNSWSWGGSAGWERQINRLTTISATVSYRKNFIDGGNRIDEYKTGAVDWQKTLSKYFKAALSYAYTRRSSTDPTGNLSENAITFYLRGTF</sequence>
<keyword evidence="2" id="KW-1185">Reference proteome</keyword>
<accession>A0AA52EGZ1</accession>
<protein>
    <recommendedName>
        <fullName evidence="3">TIGR03016 family PEP-CTERM system-associated outer membrane protein</fullName>
    </recommendedName>
</protein>
<dbReference type="KEGG" id="tmk:QGN29_13720"/>
<dbReference type="Proteomes" id="UP001268683">
    <property type="component" value="Chromosome"/>
</dbReference>
<name>A0AA52EGZ1_9PROT</name>
<gene>
    <name evidence="1" type="ORF">QGN29_13720</name>
</gene>
<dbReference type="RefSeq" id="WP_310798440.1">
    <property type="nucleotide sequence ID" value="NZ_CP123872.1"/>
</dbReference>
<reference evidence="1" key="1">
    <citation type="submission" date="2023-04" db="EMBL/GenBank/DDBJ databases">
        <title>Complete genome sequence of Temperatibacter marinus.</title>
        <authorList>
            <person name="Rong J.-C."/>
            <person name="Yi M.-L."/>
            <person name="Zhao Q."/>
        </authorList>
    </citation>
    <scope>NUCLEOTIDE SEQUENCE</scope>
    <source>
        <strain evidence="1">NBRC 110045</strain>
    </source>
</reference>
<dbReference type="EMBL" id="CP123872">
    <property type="protein sequence ID" value="WND02605.1"/>
    <property type="molecule type" value="Genomic_DNA"/>
</dbReference>
<evidence type="ECO:0000313" key="2">
    <source>
        <dbReference type="Proteomes" id="UP001268683"/>
    </source>
</evidence>
<dbReference type="AlphaFoldDB" id="A0AA52EGZ1"/>
<evidence type="ECO:0000313" key="1">
    <source>
        <dbReference type="EMBL" id="WND02605.1"/>
    </source>
</evidence>
<proteinExistence type="predicted"/>